<organism evidence="2 3">
    <name type="scientific">Drosophila willistoni</name>
    <name type="common">Fruit fly</name>
    <dbReference type="NCBI Taxonomy" id="7260"/>
    <lineage>
        <taxon>Eukaryota</taxon>
        <taxon>Metazoa</taxon>
        <taxon>Ecdysozoa</taxon>
        <taxon>Arthropoda</taxon>
        <taxon>Hexapoda</taxon>
        <taxon>Insecta</taxon>
        <taxon>Pterygota</taxon>
        <taxon>Neoptera</taxon>
        <taxon>Endopterygota</taxon>
        <taxon>Diptera</taxon>
        <taxon>Brachycera</taxon>
        <taxon>Muscomorpha</taxon>
        <taxon>Ephydroidea</taxon>
        <taxon>Drosophilidae</taxon>
        <taxon>Drosophila</taxon>
        <taxon>Sophophora</taxon>
    </lineage>
</organism>
<sequence>MENQLRQLVARSSLENVESKLQNMENQLRQVEGIVETCRATPYKHVPSGVDI</sequence>
<dbReference type="InParanoid" id="A0A0Q9X281"/>
<accession>A0A0Q9X281</accession>
<evidence type="ECO:0000313" key="3">
    <source>
        <dbReference type="Proteomes" id="UP000007798"/>
    </source>
</evidence>
<keyword evidence="3" id="KW-1185">Reference proteome</keyword>
<protein>
    <submittedName>
        <fullName evidence="2">Uncharacterized protein</fullName>
    </submittedName>
</protein>
<dbReference type="AlphaFoldDB" id="A0A0Q9X281"/>
<dbReference type="EMBL" id="CH963857">
    <property type="protein sequence ID" value="KRF98343.1"/>
    <property type="molecule type" value="Genomic_DNA"/>
</dbReference>
<evidence type="ECO:0000256" key="1">
    <source>
        <dbReference type="SAM" id="Coils"/>
    </source>
</evidence>
<dbReference type="Proteomes" id="UP000007798">
    <property type="component" value="Unassembled WGS sequence"/>
</dbReference>
<gene>
    <name evidence="2" type="primary">Dwil\GK28161</name>
    <name evidence="2" type="ORF">Dwil_GK28161</name>
</gene>
<feature type="coiled-coil region" evidence="1">
    <location>
        <begin position="7"/>
        <end position="41"/>
    </location>
</feature>
<keyword evidence="1" id="KW-0175">Coiled coil</keyword>
<reference evidence="2 3" key="1">
    <citation type="journal article" date="2007" name="Nature">
        <title>Evolution of genes and genomes on the Drosophila phylogeny.</title>
        <authorList>
            <consortium name="Drosophila 12 Genomes Consortium"/>
            <person name="Clark A.G."/>
            <person name="Eisen M.B."/>
            <person name="Smith D.R."/>
            <person name="Bergman C.M."/>
            <person name="Oliver B."/>
            <person name="Markow T.A."/>
            <person name="Kaufman T.C."/>
            <person name="Kellis M."/>
            <person name="Gelbart W."/>
            <person name="Iyer V.N."/>
            <person name="Pollard D.A."/>
            <person name="Sackton T.B."/>
            <person name="Larracuente A.M."/>
            <person name="Singh N.D."/>
            <person name="Abad J.P."/>
            <person name="Abt D.N."/>
            <person name="Adryan B."/>
            <person name="Aguade M."/>
            <person name="Akashi H."/>
            <person name="Anderson W.W."/>
            <person name="Aquadro C.F."/>
            <person name="Ardell D.H."/>
            <person name="Arguello R."/>
            <person name="Artieri C.G."/>
            <person name="Barbash D.A."/>
            <person name="Barker D."/>
            <person name="Barsanti P."/>
            <person name="Batterham P."/>
            <person name="Batzoglou S."/>
            <person name="Begun D."/>
            <person name="Bhutkar A."/>
            <person name="Blanco E."/>
            <person name="Bosak S.A."/>
            <person name="Bradley R.K."/>
            <person name="Brand A.D."/>
            <person name="Brent M.R."/>
            <person name="Brooks A.N."/>
            <person name="Brown R.H."/>
            <person name="Butlin R.K."/>
            <person name="Caggese C."/>
            <person name="Calvi B.R."/>
            <person name="Bernardo de Carvalho A."/>
            <person name="Caspi A."/>
            <person name="Castrezana S."/>
            <person name="Celniker S.E."/>
            <person name="Chang J.L."/>
            <person name="Chapple C."/>
            <person name="Chatterji S."/>
            <person name="Chinwalla A."/>
            <person name="Civetta A."/>
            <person name="Clifton S.W."/>
            <person name="Comeron J.M."/>
            <person name="Costello J.C."/>
            <person name="Coyne J.A."/>
            <person name="Daub J."/>
            <person name="David R.G."/>
            <person name="Delcher A.L."/>
            <person name="Delehaunty K."/>
            <person name="Do C.B."/>
            <person name="Ebling H."/>
            <person name="Edwards K."/>
            <person name="Eickbush T."/>
            <person name="Evans J.D."/>
            <person name="Filipski A."/>
            <person name="Findeiss S."/>
            <person name="Freyhult E."/>
            <person name="Fulton L."/>
            <person name="Fulton R."/>
            <person name="Garcia A.C."/>
            <person name="Gardiner A."/>
            <person name="Garfield D.A."/>
            <person name="Garvin B.E."/>
            <person name="Gibson G."/>
            <person name="Gilbert D."/>
            <person name="Gnerre S."/>
            <person name="Godfrey J."/>
            <person name="Good R."/>
            <person name="Gotea V."/>
            <person name="Gravely B."/>
            <person name="Greenberg A.J."/>
            <person name="Griffiths-Jones S."/>
            <person name="Gross S."/>
            <person name="Guigo R."/>
            <person name="Gustafson E.A."/>
            <person name="Haerty W."/>
            <person name="Hahn M.W."/>
            <person name="Halligan D.L."/>
            <person name="Halpern A.L."/>
            <person name="Halter G.M."/>
            <person name="Han M.V."/>
            <person name="Heger A."/>
            <person name="Hillier L."/>
            <person name="Hinrichs A.S."/>
            <person name="Holmes I."/>
            <person name="Hoskins R.A."/>
            <person name="Hubisz M.J."/>
            <person name="Hultmark D."/>
            <person name="Huntley M.A."/>
            <person name="Jaffe D.B."/>
            <person name="Jagadeeshan S."/>
            <person name="Jeck W.R."/>
            <person name="Johnson J."/>
            <person name="Jones C.D."/>
            <person name="Jordan W.C."/>
            <person name="Karpen G.H."/>
            <person name="Kataoka E."/>
            <person name="Keightley P.D."/>
            <person name="Kheradpour P."/>
            <person name="Kirkness E.F."/>
            <person name="Koerich L.B."/>
            <person name="Kristiansen K."/>
            <person name="Kudrna D."/>
            <person name="Kulathinal R.J."/>
            <person name="Kumar S."/>
            <person name="Kwok R."/>
            <person name="Lander E."/>
            <person name="Langley C.H."/>
            <person name="Lapoint R."/>
            <person name="Lazzaro B.P."/>
            <person name="Lee S.J."/>
            <person name="Levesque L."/>
            <person name="Li R."/>
            <person name="Lin C.F."/>
            <person name="Lin M.F."/>
            <person name="Lindblad-Toh K."/>
            <person name="Llopart A."/>
            <person name="Long M."/>
            <person name="Low L."/>
            <person name="Lozovsky E."/>
            <person name="Lu J."/>
            <person name="Luo M."/>
            <person name="Machado C.A."/>
            <person name="Makalowski W."/>
            <person name="Marzo M."/>
            <person name="Matsuda M."/>
            <person name="Matzkin L."/>
            <person name="McAllister B."/>
            <person name="McBride C.S."/>
            <person name="McKernan B."/>
            <person name="McKernan K."/>
            <person name="Mendez-Lago M."/>
            <person name="Minx P."/>
            <person name="Mollenhauer M.U."/>
            <person name="Montooth K."/>
            <person name="Mount S.M."/>
            <person name="Mu X."/>
            <person name="Myers E."/>
            <person name="Negre B."/>
            <person name="Newfeld S."/>
            <person name="Nielsen R."/>
            <person name="Noor M.A."/>
            <person name="O'Grady P."/>
            <person name="Pachter L."/>
            <person name="Papaceit M."/>
            <person name="Parisi M.J."/>
            <person name="Parisi M."/>
            <person name="Parts L."/>
            <person name="Pedersen J.S."/>
            <person name="Pesole G."/>
            <person name="Phillippy A.M."/>
            <person name="Ponting C.P."/>
            <person name="Pop M."/>
            <person name="Porcelli D."/>
            <person name="Powell J.R."/>
            <person name="Prohaska S."/>
            <person name="Pruitt K."/>
            <person name="Puig M."/>
            <person name="Quesneville H."/>
            <person name="Ram K.R."/>
            <person name="Rand D."/>
            <person name="Rasmussen M.D."/>
            <person name="Reed L.K."/>
            <person name="Reenan R."/>
            <person name="Reily A."/>
            <person name="Remington K.A."/>
            <person name="Rieger T.T."/>
            <person name="Ritchie M.G."/>
            <person name="Robin C."/>
            <person name="Rogers Y.H."/>
            <person name="Rohde C."/>
            <person name="Rozas J."/>
            <person name="Rubenfield M.J."/>
            <person name="Ruiz A."/>
            <person name="Russo S."/>
            <person name="Salzberg S.L."/>
            <person name="Sanchez-Gracia A."/>
            <person name="Saranga D.J."/>
            <person name="Sato H."/>
            <person name="Schaeffer S.W."/>
            <person name="Schatz M.C."/>
            <person name="Schlenke T."/>
            <person name="Schwartz R."/>
            <person name="Segarra C."/>
            <person name="Singh R.S."/>
            <person name="Sirot L."/>
            <person name="Sirota M."/>
            <person name="Sisneros N.B."/>
            <person name="Smith C.D."/>
            <person name="Smith T.F."/>
            <person name="Spieth J."/>
            <person name="Stage D.E."/>
            <person name="Stark A."/>
            <person name="Stephan W."/>
            <person name="Strausberg R.L."/>
            <person name="Strempel S."/>
            <person name="Sturgill D."/>
            <person name="Sutton G."/>
            <person name="Sutton G.G."/>
            <person name="Tao W."/>
            <person name="Teichmann S."/>
            <person name="Tobari Y.N."/>
            <person name="Tomimura Y."/>
            <person name="Tsolas J.M."/>
            <person name="Valente V.L."/>
            <person name="Venter E."/>
            <person name="Venter J.C."/>
            <person name="Vicario S."/>
            <person name="Vieira F.G."/>
            <person name="Vilella A.J."/>
            <person name="Villasante A."/>
            <person name="Walenz B."/>
            <person name="Wang J."/>
            <person name="Wasserman M."/>
            <person name="Watts T."/>
            <person name="Wilson D."/>
            <person name="Wilson R.K."/>
            <person name="Wing R.A."/>
            <person name="Wolfner M.F."/>
            <person name="Wong A."/>
            <person name="Wong G.K."/>
            <person name="Wu C.I."/>
            <person name="Wu G."/>
            <person name="Yamamoto D."/>
            <person name="Yang H.P."/>
            <person name="Yang S.P."/>
            <person name="Yorke J.A."/>
            <person name="Yoshida K."/>
            <person name="Zdobnov E."/>
            <person name="Zhang P."/>
            <person name="Zhang Y."/>
            <person name="Zimin A.V."/>
            <person name="Baldwin J."/>
            <person name="Abdouelleil A."/>
            <person name="Abdulkadir J."/>
            <person name="Abebe A."/>
            <person name="Abera B."/>
            <person name="Abreu J."/>
            <person name="Acer S.C."/>
            <person name="Aftuck L."/>
            <person name="Alexander A."/>
            <person name="An P."/>
            <person name="Anderson E."/>
            <person name="Anderson S."/>
            <person name="Arachi H."/>
            <person name="Azer M."/>
            <person name="Bachantsang P."/>
            <person name="Barry A."/>
            <person name="Bayul T."/>
            <person name="Berlin A."/>
            <person name="Bessette D."/>
            <person name="Bloom T."/>
            <person name="Blye J."/>
            <person name="Boguslavskiy L."/>
            <person name="Bonnet C."/>
            <person name="Boukhgalter B."/>
            <person name="Bourzgui I."/>
            <person name="Brown A."/>
            <person name="Cahill P."/>
            <person name="Channer S."/>
            <person name="Cheshatsang Y."/>
            <person name="Chuda L."/>
            <person name="Citroen M."/>
            <person name="Collymore A."/>
            <person name="Cooke P."/>
            <person name="Costello M."/>
            <person name="D'Aco K."/>
            <person name="Daza R."/>
            <person name="De Haan G."/>
            <person name="DeGray S."/>
            <person name="DeMaso C."/>
            <person name="Dhargay N."/>
            <person name="Dooley K."/>
            <person name="Dooley E."/>
            <person name="Doricent M."/>
            <person name="Dorje P."/>
            <person name="Dorjee K."/>
            <person name="Dupes A."/>
            <person name="Elong R."/>
            <person name="Falk J."/>
            <person name="Farina A."/>
            <person name="Faro S."/>
            <person name="Ferguson D."/>
            <person name="Fisher S."/>
            <person name="Foley C.D."/>
            <person name="Franke A."/>
            <person name="Friedrich D."/>
            <person name="Gadbois L."/>
            <person name="Gearin G."/>
            <person name="Gearin C.R."/>
            <person name="Giannoukos G."/>
            <person name="Goode T."/>
            <person name="Graham J."/>
            <person name="Grandbois E."/>
            <person name="Grewal S."/>
            <person name="Gyaltsen K."/>
            <person name="Hafez N."/>
            <person name="Hagos B."/>
            <person name="Hall J."/>
            <person name="Henson C."/>
            <person name="Hollinger A."/>
            <person name="Honan T."/>
            <person name="Huard M.D."/>
            <person name="Hughes L."/>
            <person name="Hurhula B."/>
            <person name="Husby M.E."/>
            <person name="Kamat A."/>
            <person name="Kanga B."/>
            <person name="Kashin S."/>
            <person name="Khazanovich D."/>
            <person name="Kisner P."/>
            <person name="Lance K."/>
            <person name="Lara M."/>
            <person name="Lee W."/>
            <person name="Lennon N."/>
            <person name="Letendre F."/>
            <person name="LeVine R."/>
            <person name="Lipovsky A."/>
            <person name="Liu X."/>
            <person name="Liu J."/>
            <person name="Liu S."/>
            <person name="Lokyitsang T."/>
            <person name="Lokyitsang Y."/>
            <person name="Lubonja R."/>
            <person name="Lui A."/>
            <person name="MacDonald P."/>
            <person name="Magnisalis V."/>
            <person name="Maru K."/>
            <person name="Matthews C."/>
            <person name="McCusker W."/>
            <person name="McDonough S."/>
            <person name="Mehta T."/>
            <person name="Meldrim J."/>
            <person name="Meneus L."/>
            <person name="Mihai O."/>
            <person name="Mihalev A."/>
            <person name="Mihova T."/>
            <person name="Mittelman R."/>
            <person name="Mlenga V."/>
            <person name="Montmayeur A."/>
            <person name="Mulrain L."/>
            <person name="Navidi A."/>
            <person name="Naylor J."/>
            <person name="Negash T."/>
            <person name="Nguyen T."/>
            <person name="Nguyen N."/>
            <person name="Nicol R."/>
            <person name="Norbu C."/>
            <person name="Norbu N."/>
            <person name="Novod N."/>
            <person name="O'Neill B."/>
            <person name="Osman S."/>
            <person name="Markiewicz E."/>
            <person name="Oyono O.L."/>
            <person name="Patti C."/>
            <person name="Phunkhang P."/>
            <person name="Pierre F."/>
            <person name="Priest M."/>
            <person name="Raghuraman S."/>
            <person name="Rege F."/>
            <person name="Reyes R."/>
            <person name="Rise C."/>
            <person name="Rogov P."/>
            <person name="Ross K."/>
            <person name="Ryan E."/>
            <person name="Settipalli S."/>
            <person name="Shea T."/>
            <person name="Sherpa N."/>
            <person name="Shi L."/>
            <person name="Shih D."/>
            <person name="Sparrow T."/>
            <person name="Spaulding J."/>
            <person name="Stalker J."/>
            <person name="Stange-Thomann N."/>
            <person name="Stavropoulos S."/>
            <person name="Stone C."/>
            <person name="Strader C."/>
            <person name="Tesfaye S."/>
            <person name="Thomson T."/>
            <person name="Thoulutsang Y."/>
            <person name="Thoulutsang D."/>
            <person name="Topham K."/>
            <person name="Topping I."/>
            <person name="Tsamla T."/>
            <person name="Vassiliev H."/>
            <person name="Vo A."/>
            <person name="Wangchuk T."/>
            <person name="Wangdi T."/>
            <person name="Weiand M."/>
            <person name="Wilkinson J."/>
            <person name="Wilson A."/>
            <person name="Yadav S."/>
            <person name="Young G."/>
            <person name="Yu Q."/>
            <person name="Zembek L."/>
            <person name="Zhong D."/>
            <person name="Zimmer A."/>
            <person name="Zwirko Z."/>
            <person name="Jaffe D.B."/>
            <person name="Alvarez P."/>
            <person name="Brockman W."/>
            <person name="Butler J."/>
            <person name="Chin C."/>
            <person name="Gnerre S."/>
            <person name="Grabherr M."/>
            <person name="Kleber M."/>
            <person name="Mauceli E."/>
            <person name="MacCallum I."/>
        </authorList>
    </citation>
    <scope>NUCLEOTIDE SEQUENCE [LARGE SCALE GENOMIC DNA]</scope>
    <source>
        <strain evidence="3">Tucson 14030-0811.24</strain>
    </source>
</reference>
<name>A0A0Q9X281_DROWI</name>
<evidence type="ECO:0000313" key="2">
    <source>
        <dbReference type="EMBL" id="KRF98343.1"/>
    </source>
</evidence>
<proteinExistence type="predicted"/>
<dbReference type="eggNOG" id="KOG4297">
    <property type="taxonomic scope" value="Eukaryota"/>
</dbReference>